<comment type="similarity">
    <text evidence="1">Belongs to the methyltransferase superfamily.</text>
</comment>
<dbReference type="InterPro" id="IPR051052">
    <property type="entry name" value="Diverse_substrate_MTase"/>
</dbReference>
<organism evidence="5 6">
    <name type="scientific">Gordonia effusa NBRC 100432</name>
    <dbReference type="NCBI Taxonomy" id="1077974"/>
    <lineage>
        <taxon>Bacteria</taxon>
        <taxon>Bacillati</taxon>
        <taxon>Actinomycetota</taxon>
        <taxon>Actinomycetes</taxon>
        <taxon>Mycobacteriales</taxon>
        <taxon>Gordoniaceae</taxon>
        <taxon>Gordonia</taxon>
    </lineage>
</organism>
<gene>
    <name evidence="5" type="ORF">GOEFS_036_01170</name>
</gene>
<name>H0QXX7_9ACTN</name>
<dbReference type="STRING" id="1077974.GOEFS_036_01170"/>
<dbReference type="PANTHER" id="PTHR44942:SF4">
    <property type="entry name" value="METHYLTRANSFERASE TYPE 11 DOMAIN-CONTAINING PROTEIN"/>
    <property type="match status" value="1"/>
</dbReference>
<sequence>MTTQSRSFTPALTKVWDLASRVYDLPVLQRLIYRPPQDEVIAALRADGSRRIADVGCGTGILADRIQTELHPEAMYGIDLSTGMLAKARARSSEITWLNSPAEDLPLDDSSVDAITSTTAFHLFDRAAALNDFHRALRPGGIVVIATVHPPITFNAFSPRPSAMRKLVLDAGFSLVTQHKIKRPLYTWLVPDYITIGRRD</sequence>
<dbReference type="Pfam" id="PF08241">
    <property type="entry name" value="Methyltransf_11"/>
    <property type="match status" value="1"/>
</dbReference>
<dbReference type="InterPro" id="IPR013216">
    <property type="entry name" value="Methyltransf_11"/>
</dbReference>
<dbReference type="Proteomes" id="UP000035034">
    <property type="component" value="Unassembled WGS sequence"/>
</dbReference>
<dbReference type="EMBL" id="BAEH01000036">
    <property type="protein sequence ID" value="GAB17678.1"/>
    <property type="molecule type" value="Genomic_DNA"/>
</dbReference>
<evidence type="ECO:0000256" key="3">
    <source>
        <dbReference type="ARBA" id="ARBA00022679"/>
    </source>
</evidence>
<dbReference type="AlphaFoldDB" id="H0QXX7"/>
<dbReference type="SUPFAM" id="SSF53335">
    <property type="entry name" value="S-adenosyl-L-methionine-dependent methyltransferases"/>
    <property type="match status" value="1"/>
</dbReference>
<keyword evidence="2 5" id="KW-0489">Methyltransferase</keyword>
<evidence type="ECO:0000313" key="6">
    <source>
        <dbReference type="Proteomes" id="UP000035034"/>
    </source>
</evidence>
<proteinExistence type="inferred from homology"/>
<dbReference type="InterPro" id="IPR029063">
    <property type="entry name" value="SAM-dependent_MTases_sf"/>
</dbReference>
<feature type="domain" description="Methyltransferase type 11" evidence="4">
    <location>
        <begin position="54"/>
        <end position="145"/>
    </location>
</feature>
<dbReference type="RefSeq" id="WP_007317016.1">
    <property type="nucleotide sequence ID" value="NZ_BAEH01000036.1"/>
</dbReference>
<dbReference type="GO" id="GO:0032259">
    <property type="term" value="P:methylation"/>
    <property type="evidence" value="ECO:0007669"/>
    <property type="project" value="UniProtKB-KW"/>
</dbReference>
<dbReference type="PANTHER" id="PTHR44942">
    <property type="entry name" value="METHYLTRANSF_11 DOMAIN-CONTAINING PROTEIN"/>
    <property type="match status" value="1"/>
</dbReference>
<dbReference type="OrthoDB" id="7062303at2"/>
<keyword evidence="6" id="KW-1185">Reference proteome</keyword>
<accession>H0QXX7</accession>
<keyword evidence="3 5" id="KW-0808">Transferase</keyword>
<protein>
    <submittedName>
        <fullName evidence="5">Putative methyltransferase</fullName>
    </submittedName>
</protein>
<dbReference type="Gene3D" id="3.40.50.150">
    <property type="entry name" value="Vaccinia Virus protein VP39"/>
    <property type="match status" value="1"/>
</dbReference>
<comment type="caution">
    <text evidence="5">The sequence shown here is derived from an EMBL/GenBank/DDBJ whole genome shotgun (WGS) entry which is preliminary data.</text>
</comment>
<dbReference type="eggNOG" id="COG2226">
    <property type="taxonomic scope" value="Bacteria"/>
</dbReference>
<evidence type="ECO:0000259" key="4">
    <source>
        <dbReference type="Pfam" id="PF08241"/>
    </source>
</evidence>
<evidence type="ECO:0000313" key="5">
    <source>
        <dbReference type="EMBL" id="GAB17678.1"/>
    </source>
</evidence>
<evidence type="ECO:0000256" key="2">
    <source>
        <dbReference type="ARBA" id="ARBA00022603"/>
    </source>
</evidence>
<dbReference type="CDD" id="cd02440">
    <property type="entry name" value="AdoMet_MTases"/>
    <property type="match status" value="1"/>
</dbReference>
<evidence type="ECO:0000256" key="1">
    <source>
        <dbReference type="ARBA" id="ARBA00008361"/>
    </source>
</evidence>
<reference evidence="5 6" key="1">
    <citation type="submission" date="2011-12" db="EMBL/GenBank/DDBJ databases">
        <title>Whole genome shotgun sequence of Gordonia effusa NBRC 100432.</title>
        <authorList>
            <person name="Yoshida I."/>
            <person name="Takarada H."/>
            <person name="Hosoyama A."/>
            <person name="Tsuchikane K."/>
            <person name="Katsumata H."/>
            <person name="Yamazaki S."/>
            <person name="Fujita N."/>
        </authorList>
    </citation>
    <scope>NUCLEOTIDE SEQUENCE [LARGE SCALE GENOMIC DNA]</scope>
    <source>
        <strain evidence="5 6">NBRC 100432</strain>
    </source>
</reference>
<dbReference type="GO" id="GO:0008757">
    <property type="term" value="F:S-adenosylmethionine-dependent methyltransferase activity"/>
    <property type="evidence" value="ECO:0007669"/>
    <property type="project" value="InterPro"/>
</dbReference>